<gene>
    <name evidence="3" type="primary">LOC106159076</name>
</gene>
<keyword evidence="1" id="KW-0732">Signal</keyword>
<sequence>MIVSMVMLPLVFVVFGLQGVVGQGFTYFGPKSTGADDAASIVACPPGFVGTDCACSNDADRCDGAYFNSDGVCTARNTYRKSGIRARVTCQPLESLLHMTSVGSPGYVPNPVVSCPDGSHLLHCGLSHPWMQDESDPQFNVVTDVEKKQCRLEGKQCVKCRLYAYCIAVGK</sequence>
<dbReference type="AlphaFoldDB" id="A0A1S3HXF2"/>
<dbReference type="RefSeq" id="XP_013390712.1">
    <property type="nucleotide sequence ID" value="XM_013535258.1"/>
</dbReference>
<accession>A0A1S3HXF2</accession>
<dbReference type="Proteomes" id="UP000085678">
    <property type="component" value="Unplaced"/>
</dbReference>
<keyword evidence="2" id="KW-1185">Reference proteome</keyword>
<dbReference type="GeneID" id="106159076"/>
<dbReference type="Gene3D" id="2.60.120.690">
    <property type="entry name" value="Proprotein convertase subtilisin/kexin type 9"/>
    <property type="match status" value="1"/>
</dbReference>
<dbReference type="InParanoid" id="A0A1S3HXF2"/>
<protein>
    <submittedName>
        <fullName evidence="3">Uncharacterized protein LOC106159076 isoform X2</fullName>
    </submittedName>
</protein>
<reference evidence="3" key="1">
    <citation type="submission" date="2025-08" db="UniProtKB">
        <authorList>
            <consortium name="RefSeq"/>
        </authorList>
    </citation>
    <scope>IDENTIFICATION</scope>
    <source>
        <tissue evidence="3">Gonads</tissue>
    </source>
</reference>
<name>A0A1S3HXF2_LINAN</name>
<feature type="signal peptide" evidence="1">
    <location>
        <begin position="1"/>
        <end position="22"/>
    </location>
</feature>
<organism evidence="2 3">
    <name type="scientific">Lingula anatina</name>
    <name type="common">Brachiopod</name>
    <name type="synonym">Lingula unguis</name>
    <dbReference type="NCBI Taxonomy" id="7574"/>
    <lineage>
        <taxon>Eukaryota</taxon>
        <taxon>Metazoa</taxon>
        <taxon>Spiralia</taxon>
        <taxon>Lophotrochozoa</taxon>
        <taxon>Brachiopoda</taxon>
        <taxon>Linguliformea</taxon>
        <taxon>Lingulata</taxon>
        <taxon>Lingulida</taxon>
        <taxon>Linguloidea</taxon>
        <taxon>Lingulidae</taxon>
        <taxon>Lingula</taxon>
    </lineage>
</organism>
<evidence type="ECO:0000313" key="3">
    <source>
        <dbReference type="RefSeq" id="XP_013390712.1"/>
    </source>
</evidence>
<evidence type="ECO:0000313" key="2">
    <source>
        <dbReference type="Proteomes" id="UP000085678"/>
    </source>
</evidence>
<proteinExistence type="predicted"/>
<evidence type="ECO:0000256" key="1">
    <source>
        <dbReference type="SAM" id="SignalP"/>
    </source>
</evidence>
<feature type="chain" id="PRO_5010222751" evidence="1">
    <location>
        <begin position="23"/>
        <end position="171"/>
    </location>
</feature>